<reference evidence="1 2" key="1">
    <citation type="submission" date="2021-06" db="EMBL/GenBank/DDBJ databases">
        <authorList>
            <person name="Palmer J.M."/>
        </authorList>
    </citation>
    <scope>NUCLEOTIDE SEQUENCE [LARGE SCALE GENOMIC DNA]</scope>
    <source>
        <strain evidence="1 2">AS_MEX2019</strain>
        <tissue evidence="1">Muscle</tissue>
    </source>
</reference>
<proteinExistence type="predicted"/>
<sequence>MMSGSALTGVSIAGSGVVADTGRPWARTGDAPASVSFVRRRGAEALQVAVFKVESSDSCPASKISSASFSENWFDIGNFPSSGVKMASRCCFSYRGRCLHEGQEECRNKVKSGPRQHLQM</sequence>
<dbReference type="Proteomes" id="UP001469553">
    <property type="component" value="Unassembled WGS sequence"/>
</dbReference>
<evidence type="ECO:0000313" key="1">
    <source>
        <dbReference type="EMBL" id="MEQ2279359.1"/>
    </source>
</evidence>
<dbReference type="EMBL" id="JAHRIP010000463">
    <property type="protein sequence ID" value="MEQ2279359.1"/>
    <property type="molecule type" value="Genomic_DNA"/>
</dbReference>
<accession>A0ABV0XD14</accession>
<evidence type="ECO:0000313" key="2">
    <source>
        <dbReference type="Proteomes" id="UP001469553"/>
    </source>
</evidence>
<comment type="caution">
    <text evidence="1">The sequence shown here is derived from an EMBL/GenBank/DDBJ whole genome shotgun (WGS) entry which is preliminary data.</text>
</comment>
<keyword evidence="2" id="KW-1185">Reference proteome</keyword>
<feature type="non-terminal residue" evidence="1">
    <location>
        <position position="120"/>
    </location>
</feature>
<organism evidence="1 2">
    <name type="scientific">Ameca splendens</name>
    <dbReference type="NCBI Taxonomy" id="208324"/>
    <lineage>
        <taxon>Eukaryota</taxon>
        <taxon>Metazoa</taxon>
        <taxon>Chordata</taxon>
        <taxon>Craniata</taxon>
        <taxon>Vertebrata</taxon>
        <taxon>Euteleostomi</taxon>
        <taxon>Actinopterygii</taxon>
        <taxon>Neopterygii</taxon>
        <taxon>Teleostei</taxon>
        <taxon>Neoteleostei</taxon>
        <taxon>Acanthomorphata</taxon>
        <taxon>Ovalentaria</taxon>
        <taxon>Atherinomorphae</taxon>
        <taxon>Cyprinodontiformes</taxon>
        <taxon>Goodeidae</taxon>
        <taxon>Ameca</taxon>
    </lineage>
</organism>
<protein>
    <submittedName>
        <fullName evidence="1">Uncharacterized protein</fullName>
    </submittedName>
</protein>
<name>A0ABV0XD14_9TELE</name>
<gene>
    <name evidence="1" type="ORF">AMECASPLE_008616</name>
</gene>